<accession>A0A8H5IKJ5</accession>
<feature type="region of interest" description="Disordered" evidence="1">
    <location>
        <begin position="102"/>
        <end position="124"/>
    </location>
</feature>
<organism evidence="2 3">
    <name type="scientific">Fusarium phyllophilum</name>
    <dbReference type="NCBI Taxonomy" id="47803"/>
    <lineage>
        <taxon>Eukaryota</taxon>
        <taxon>Fungi</taxon>
        <taxon>Dikarya</taxon>
        <taxon>Ascomycota</taxon>
        <taxon>Pezizomycotina</taxon>
        <taxon>Sordariomycetes</taxon>
        <taxon>Hypocreomycetidae</taxon>
        <taxon>Hypocreales</taxon>
        <taxon>Nectriaceae</taxon>
        <taxon>Fusarium</taxon>
        <taxon>Fusarium fujikuroi species complex</taxon>
    </lineage>
</organism>
<feature type="region of interest" description="Disordered" evidence="1">
    <location>
        <begin position="392"/>
        <end position="411"/>
    </location>
</feature>
<dbReference type="Proteomes" id="UP000582016">
    <property type="component" value="Unassembled WGS sequence"/>
</dbReference>
<feature type="compositionally biased region" description="Basic residues" evidence="1">
    <location>
        <begin position="13"/>
        <end position="27"/>
    </location>
</feature>
<reference evidence="2 3" key="1">
    <citation type="submission" date="2020-05" db="EMBL/GenBank/DDBJ databases">
        <title>Identification and distribution of gene clusters putatively required for synthesis of sphingolipid metabolism inhibitors in phylogenetically diverse species of the filamentous fungus Fusarium.</title>
        <authorList>
            <person name="Kim H.-S."/>
            <person name="Busman M."/>
            <person name="Brown D.W."/>
            <person name="Divon H."/>
            <person name="Uhlig S."/>
            <person name="Proctor R.H."/>
        </authorList>
    </citation>
    <scope>NUCLEOTIDE SEQUENCE [LARGE SCALE GENOMIC DNA]</scope>
    <source>
        <strain evidence="2 3">NRRL 13617</strain>
    </source>
</reference>
<keyword evidence="3" id="KW-1185">Reference proteome</keyword>
<feature type="region of interest" description="Disordered" evidence="1">
    <location>
        <begin position="1"/>
        <end position="43"/>
    </location>
</feature>
<feature type="compositionally biased region" description="Low complexity" evidence="1">
    <location>
        <begin position="392"/>
        <end position="401"/>
    </location>
</feature>
<evidence type="ECO:0000313" key="2">
    <source>
        <dbReference type="EMBL" id="KAF5538304.1"/>
    </source>
</evidence>
<dbReference type="AlphaFoldDB" id="A0A8H5IKJ5"/>
<feature type="compositionally biased region" description="Polar residues" evidence="1">
    <location>
        <begin position="102"/>
        <end position="113"/>
    </location>
</feature>
<evidence type="ECO:0000256" key="1">
    <source>
        <dbReference type="SAM" id="MobiDB-lite"/>
    </source>
</evidence>
<proteinExistence type="predicted"/>
<comment type="caution">
    <text evidence="2">The sequence shown here is derived from an EMBL/GenBank/DDBJ whole genome shotgun (WGS) entry which is preliminary data.</text>
</comment>
<evidence type="ECO:0008006" key="4">
    <source>
        <dbReference type="Google" id="ProtNLM"/>
    </source>
</evidence>
<dbReference type="EMBL" id="JAAOAQ010000653">
    <property type="protein sequence ID" value="KAF5538304.1"/>
    <property type="molecule type" value="Genomic_DNA"/>
</dbReference>
<name>A0A8H5IKJ5_9HYPO</name>
<evidence type="ECO:0000313" key="3">
    <source>
        <dbReference type="Proteomes" id="UP000582016"/>
    </source>
</evidence>
<protein>
    <recommendedName>
        <fullName evidence="4">Myb-like domain-containing protein</fullName>
    </recommendedName>
</protein>
<gene>
    <name evidence="2" type="ORF">FPHYL_12540</name>
</gene>
<sequence length="472" mass="51626">MALVIKSYDPAKHQQRAQRRRQKRSAKRSTLSPRSATCVGSPFSPTLATGLEISQADYRFIPPNNPGRTQDPYYDYPSTGEVLEFCSRKDTTVSSAYVSTSENLSSHSDSTIEMQDASFGPDLQNNRLEDRELQQKLQAAIATTPSASEFNSERETYNDNASCISISEKASDEENSPIVSVWSPDADTTQSAGSSINTPSVKSPACHIENQRDQDAFVDNEHDACTWVPDLDVPGVISSAAPSVLNLPVLELHNRMGAELSSSVSSNEPHNSHGQDLCDLALVASAALETVTEPAVAEPAVTSSTKRSLSESGVIDDSHTLVSDICQPSKRPKLISPSYKEVISTLLLDMQELISKTLAKLDVDQPQSSGACTSSTSDTIIVATDGGGASISIDDASTSSGLPKGRLRRTRRRKWEPGEDKLLQDLKRLQEIHQRPSDRVIAARLNRTESAVKQHWDIMEKKRRRLGETRYI</sequence>
<dbReference type="OrthoDB" id="5095336at2759"/>